<gene>
    <name evidence="1" type="ORF">AMATHDRAFT_152753</name>
</gene>
<accession>A0A2A9N8Q5</accession>
<dbReference type="EMBL" id="KZ302128">
    <property type="protein sequence ID" value="PFH47185.1"/>
    <property type="molecule type" value="Genomic_DNA"/>
</dbReference>
<sequence>AIIGSRFMRFNRNTTVFCGVLTGILSGYFFTQAFTDTAIAQLRVEEARQSSGTDQAGPTP</sequence>
<dbReference type="OrthoDB" id="3352450at2759"/>
<feature type="non-terminal residue" evidence="1">
    <location>
        <position position="1"/>
    </location>
</feature>
<name>A0A2A9N8Q5_9AGAR</name>
<proteinExistence type="predicted"/>
<evidence type="ECO:0000313" key="1">
    <source>
        <dbReference type="EMBL" id="PFH47185.1"/>
    </source>
</evidence>
<organism evidence="1 2">
    <name type="scientific">Amanita thiersii Skay4041</name>
    <dbReference type="NCBI Taxonomy" id="703135"/>
    <lineage>
        <taxon>Eukaryota</taxon>
        <taxon>Fungi</taxon>
        <taxon>Dikarya</taxon>
        <taxon>Basidiomycota</taxon>
        <taxon>Agaricomycotina</taxon>
        <taxon>Agaricomycetes</taxon>
        <taxon>Agaricomycetidae</taxon>
        <taxon>Agaricales</taxon>
        <taxon>Pluteineae</taxon>
        <taxon>Amanitaceae</taxon>
        <taxon>Amanita</taxon>
    </lineage>
</organism>
<evidence type="ECO:0000313" key="2">
    <source>
        <dbReference type="Proteomes" id="UP000242287"/>
    </source>
</evidence>
<keyword evidence="2" id="KW-1185">Reference proteome</keyword>
<reference evidence="1 2" key="1">
    <citation type="submission" date="2014-02" db="EMBL/GenBank/DDBJ databases">
        <title>Transposable element dynamics among asymbiotic and ectomycorrhizal Amanita fungi.</title>
        <authorList>
            <consortium name="DOE Joint Genome Institute"/>
            <person name="Hess J."/>
            <person name="Skrede I."/>
            <person name="Wolfe B."/>
            <person name="LaButti K."/>
            <person name="Ohm R.A."/>
            <person name="Grigoriev I.V."/>
            <person name="Pringle A."/>
        </authorList>
    </citation>
    <scope>NUCLEOTIDE SEQUENCE [LARGE SCALE GENOMIC DNA]</scope>
    <source>
        <strain evidence="1 2">SKay4041</strain>
    </source>
</reference>
<dbReference type="AlphaFoldDB" id="A0A2A9N8Q5"/>
<protein>
    <submittedName>
        <fullName evidence="1">Uncharacterized protein</fullName>
    </submittedName>
</protein>
<dbReference type="Proteomes" id="UP000242287">
    <property type="component" value="Unassembled WGS sequence"/>
</dbReference>